<feature type="region of interest" description="Disordered" evidence="1">
    <location>
        <begin position="46"/>
        <end position="70"/>
    </location>
</feature>
<dbReference type="OrthoDB" id="4038621at2759"/>
<dbReference type="GeneID" id="64858602"/>
<feature type="compositionally biased region" description="Low complexity" evidence="1">
    <location>
        <begin position="156"/>
        <end position="166"/>
    </location>
</feature>
<protein>
    <submittedName>
        <fullName evidence="2">Similar to Saccharomyces cerevisiae YDR260C SWM1 Subunit of the anaphase-promoting complex</fullName>
    </submittedName>
</protein>
<dbReference type="RefSeq" id="XP_041407395.1">
    <property type="nucleotide sequence ID" value="XM_041551461.1"/>
</dbReference>
<dbReference type="EMBL" id="CAEFZW010000006">
    <property type="protein sequence ID" value="CAB4255551.1"/>
    <property type="molecule type" value="Genomic_DNA"/>
</dbReference>
<evidence type="ECO:0000313" key="3">
    <source>
        <dbReference type="Proteomes" id="UP000644660"/>
    </source>
</evidence>
<keyword evidence="3" id="KW-1185">Reference proteome</keyword>
<evidence type="ECO:0000313" key="2">
    <source>
        <dbReference type="EMBL" id="CAB4255551.1"/>
    </source>
</evidence>
<accession>A0A8H2VH33</accession>
<evidence type="ECO:0000256" key="1">
    <source>
        <dbReference type="SAM" id="MobiDB-lite"/>
    </source>
</evidence>
<gene>
    <name evidence="2" type="ORF">KABA2_06S08074</name>
</gene>
<sequence>MSNYSNCRDSYVQYQHLAKSHNVLYHEWMDDNALPTPDQILRNLPHRSHGSDSAVDDQDDMTVPAGTSVDNDMEDNVGFTVSDKYWDFFCDDEQWEIFHSANLTVEPNGNLMFNRMITAQGPLDTLGGSSIGRNIYRGDDANGASNTHNSKDDVNIDNNTNNSRDNGNSEKDIVVGSAFDPRTLQNIKQKVDGWTNGFPNLT</sequence>
<feature type="region of interest" description="Disordered" evidence="1">
    <location>
        <begin position="137"/>
        <end position="172"/>
    </location>
</feature>
<proteinExistence type="predicted"/>
<name>A0A8H2VH33_9SACH</name>
<dbReference type="AlphaFoldDB" id="A0A8H2VH33"/>
<dbReference type="Proteomes" id="UP000644660">
    <property type="component" value="Unassembled WGS sequence"/>
</dbReference>
<comment type="caution">
    <text evidence="2">The sequence shown here is derived from an EMBL/GenBank/DDBJ whole genome shotgun (WGS) entry which is preliminary data.</text>
</comment>
<organism evidence="2 3">
    <name type="scientific">Maudiozyma barnettii</name>
    <dbReference type="NCBI Taxonomy" id="61262"/>
    <lineage>
        <taxon>Eukaryota</taxon>
        <taxon>Fungi</taxon>
        <taxon>Dikarya</taxon>
        <taxon>Ascomycota</taxon>
        <taxon>Saccharomycotina</taxon>
        <taxon>Saccharomycetes</taxon>
        <taxon>Saccharomycetales</taxon>
        <taxon>Saccharomycetaceae</taxon>
        <taxon>Maudiozyma</taxon>
    </lineage>
</organism>
<reference evidence="2 3" key="1">
    <citation type="submission" date="2020-05" db="EMBL/GenBank/DDBJ databases">
        <authorList>
            <person name="Casaregola S."/>
            <person name="Devillers H."/>
            <person name="Grondin C."/>
        </authorList>
    </citation>
    <scope>NUCLEOTIDE SEQUENCE [LARGE SCALE GENOMIC DNA]</scope>
    <source>
        <strain evidence="2 3">CLIB 1767</strain>
    </source>
</reference>